<proteinExistence type="predicted"/>
<organism evidence="2 3">
    <name type="scientific">Kribbella lupini</name>
    <dbReference type="NCBI Taxonomy" id="291602"/>
    <lineage>
        <taxon>Bacteria</taxon>
        <taxon>Bacillati</taxon>
        <taxon>Actinomycetota</taxon>
        <taxon>Actinomycetes</taxon>
        <taxon>Propionibacteriales</taxon>
        <taxon>Kribbellaceae</taxon>
        <taxon>Kribbella</taxon>
    </lineage>
</organism>
<dbReference type="Gene3D" id="3.90.1200.10">
    <property type="match status" value="1"/>
</dbReference>
<dbReference type="PANTHER" id="PTHR21310:SF15">
    <property type="entry name" value="AMINOGLYCOSIDE PHOSPHOTRANSFERASE DOMAIN-CONTAINING PROTEIN"/>
    <property type="match status" value="1"/>
</dbReference>
<dbReference type="InterPro" id="IPR051678">
    <property type="entry name" value="AGP_Transferase"/>
</dbReference>
<sequence length="269" mass="29128">MIDLQLYVGAYETIEPVQGFVGNETFRVRTAEETYYYKSGPGLVAEARACTLAAEAGIPAPEVVAVGTHETGEYLIQRAADGAPTDPSDTTALASAGKALLKLHQVQGDAFGRLSGPLRTTWADHLLQEVKSLHHLVTAGLLPQSHHHQLINLVHAEASALEPEHPALLHGDLHPRHLYSTTGTLTAIIDWGDALYGDPLYDLARFSIAGPTSALLTAYGLTLTPDLHRTFALYRALWSALACQAELQAHGDWFQPHLDRIAADLTYLS</sequence>
<dbReference type="Gene3D" id="3.30.200.20">
    <property type="entry name" value="Phosphorylase Kinase, domain 1"/>
    <property type="match status" value="1"/>
</dbReference>
<dbReference type="PANTHER" id="PTHR21310">
    <property type="entry name" value="AMINOGLYCOSIDE PHOSPHOTRANSFERASE-RELATED-RELATED"/>
    <property type="match status" value="1"/>
</dbReference>
<comment type="caution">
    <text evidence="2">The sequence shown here is derived from an EMBL/GenBank/DDBJ whole genome shotgun (WGS) entry which is preliminary data.</text>
</comment>
<dbReference type="EMBL" id="BAAANC010000001">
    <property type="protein sequence ID" value="GAA1518024.1"/>
    <property type="molecule type" value="Genomic_DNA"/>
</dbReference>
<gene>
    <name evidence="2" type="ORF">GCM10009741_17030</name>
</gene>
<dbReference type="RefSeq" id="WP_344171704.1">
    <property type="nucleotide sequence ID" value="NZ_BAAANC010000001.1"/>
</dbReference>
<protein>
    <recommendedName>
        <fullName evidence="1">Aminoglycoside phosphotransferase domain-containing protein</fullName>
    </recommendedName>
</protein>
<evidence type="ECO:0000313" key="2">
    <source>
        <dbReference type="EMBL" id="GAA1518024.1"/>
    </source>
</evidence>
<reference evidence="3" key="1">
    <citation type="journal article" date="2019" name="Int. J. Syst. Evol. Microbiol.">
        <title>The Global Catalogue of Microorganisms (GCM) 10K type strain sequencing project: providing services to taxonomists for standard genome sequencing and annotation.</title>
        <authorList>
            <consortium name="The Broad Institute Genomics Platform"/>
            <consortium name="The Broad Institute Genome Sequencing Center for Infectious Disease"/>
            <person name="Wu L."/>
            <person name="Ma J."/>
        </authorList>
    </citation>
    <scope>NUCLEOTIDE SEQUENCE [LARGE SCALE GENOMIC DNA]</scope>
    <source>
        <strain evidence="3">JCM 14303</strain>
    </source>
</reference>
<evidence type="ECO:0000259" key="1">
    <source>
        <dbReference type="Pfam" id="PF01636"/>
    </source>
</evidence>
<accession>A0ABP4LAL9</accession>
<dbReference type="SUPFAM" id="SSF56112">
    <property type="entry name" value="Protein kinase-like (PK-like)"/>
    <property type="match status" value="1"/>
</dbReference>
<dbReference type="Proteomes" id="UP001500363">
    <property type="component" value="Unassembled WGS sequence"/>
</dbReference>
<dbReference type="InterPro" id="IPR002575">
    <property type="entry name" value="Aminoglycoside_PTrfase"/>
</dbReference>
<dbReference type="Pfam" id="PF01636">
    <property type="entry name" value="APH"/>
    <property type="match status" value="1"/>
</dbReference>
<evidence type="ECO:0000313" key="3">
    <source>
        <dbReference type="Proteomes" id="UP001500363"/>
    </source>
</evidence>
<feature type="domain" description="Aminoglycoside phosphotransferase" evidence="1">
    <location>
        <begin position="14"/>
        <end position="208"/>
    </location>
</feature>
<name>A0ABP4LAL9_9ACTN</name>
<dbReference type="InterPro" id="IPR011009">
    <property type="entry name" value="Kinase-like_dom_sf"/>
</dbReference>
<keyword evidence="3" id="KW-1185">Reference proteome</keyword>